<evidence type="ECO:0000313" key="14">
    <source>
        <dbReference type="Proteomes" id="UP000320876"/>
    </source>
</evidence>
<evidence type="ECO:0000256" key="8">
    <source>
        <dbReference type="ARBA" id="ARBA00022691"/>
    </source>
</evidence>
<evidence type="ECO:0000256" key="3">
    <source>
        <dbReference type="ARBA" id="ARBA00011890"/>
    </source>
</evidence>
<reference evidence="13 14" key="1">
    <citation type="submission" date="2019-06" db="EMBL/GenBank/DDBJ databases">
        <title>Sequencing the genomes of 1000 actinobacteria strains.</title>
        <authorList>
            <person name="Klenk H.-P."/>
        </authorList>
    </citation>
    <scope>NUCLEOTIDE SEQUENCE [LARGE SCALE GENOMIC DNA]</scope>
    <source>
        <strain evidence="13 14">DSM 45679</strain>
    </source>
</reference>
<gene>
    <name evidence="13" type="ORF">FB471_6836</name>
</gene>
<keyword evidence="7 13" id="KW-0808">Transferase</keyword>
<feature type="region of interest" description="Disordered" evidence="12">
    <location>
        <begin position="254"/>
        <end position="279"/>
    </location>
</feature>
<dbReference type="InterPro" id="IPR000682">
    <property type="entry name" value="PCMT"/>
</dbReference>
<dbReference type="Pfam" id="PF01135">
    <property type="entry name" value="PCMT"/>
    <property type="match status" value="1"/>
</dbReference>
<evidence type="ECO:0000256" key="5">
    <source>
        <dbReference type="ARBA" id="ARBA00022490"/>
    </source>
</evidence>
<proteinExistence type="inferred from homology"/>
<comment type="similarity">
    <text evidence="2">Belongs to the methyltransferase superfamily. L-isoaspartyl/D-aspartyl protein methyltransferase family.</text>
</comment>
<evidence type="ECO:0000256" key="1">
    <source>
        <dbReference type="ARBA" id="ARBA00004496"/>
    </source>
</evidence>
<evidence type="ECO:0000313" key="13">
    <source>
        <dbReference type="EMBL" id="TQI94664.1"/>
    </source>
</evidence>
<keyword evidence="5" id="KW-0963">Cytoplasm</keyword>
<dbReference type="AlphaFoldDB" id="A0A542CV24"/>
<evidence type="ECO:0000256" key="12">
    <source>
        <dbReference type="SAM" id="MobiDB-lite"/>
    </source>
</evidence>
<accession>A0A542CV24</accession>
<dbReference type="RefSeq" id="WP_142003868.1">
    <property type="nucleotide sequence ID" value="NZ_VFML01000002.1"/>
</dbReference>
<organism evidence="13 14">
    <name type="scientific">Amycolatopsis cihanbeyliensis</name>
    <dbReference type="NCBI Taxonomy" id="1128664"/>
    <lineage>
        <taxon>Bacteria</taxon>
        <taxon>Bacillati</taxon>
        <taxon>Actinomycetota</taxon>
        <taxon>Actinomycetes</taxon>
        <taxon>Pseudonocardiales</taxon>
        <taxon>Pseudonocardiaceae</taxon>
        <taxon>Amycolatopsis</taxon>
    </lineage>
</organism>
<dbReference type="GO" id="GO:0005737">
    <property type="term" value="C:cytoplasm"/>
    <property type="evidence" value="ECO:0007669"/>
    <property type="project" value="UniProtKB-SubCell"/>
</dbReference>
<evidence type="ECO:0000256" key="7">
    <source>
        <dbReference type="ARBA" id="ARBA00022679"/>
    </source>
</evidence>
<evidence type="ECO:0000256" key="10">
    <source>
        <dbReference type="ARBA" id="ARBA00031323"/>
    </source>
</evidence>
<comment type="subcellular location">
    <subcellularLocation>
        <location evidence="1">Cytoplasm</location>
    </subcellularLocation>
</comment>
<dbReference type="PANTHER" id="PTHR11579">
    <property type="entry name" value="PROTEIN-L-ISOASPARTATE O-METHYLTRANSFERASE"/>
    <property type="match status" value="1"/>
</dbReference>
<comment type="caution">
    <text evidence="13">The sequence shown here is derived from an EMBL/GenBank/DDBJ whole genome shotgun (WGS) entry which is preliminary data.</text>
</comment>
<sequence length="400" mass="44146">MTAGVTEPTWRPLARRLADRLTADGDLRTPQWRAALLAVPRHEFVPRYYLQDTSTRPARWIAHEPHDPADVARWLELVYSPTTLITEIVDDSERGVQVPVCSSTKPDLMIRMLEALQLSTGMRALEIGTGTGYNAGLMAHRLGDRNVYSVDIDPALVTAARHRLSGLGYRPTLAAGDGADGLADHAPFDRIIATCALRAIPPAWIDQLRPGGLVLAHLEGPLGAGNLVALRRGEQPVVQGKFLPWWGCFMRRRTTTGPTSGSHRPTPTTQQATTRPSTLDPAELDGGFRFLAQLHLPAETFRSIRLADDHTPVTYLLAPDGSWAEVTRHADACGHYTAREAGPTPLWTAVESAWTEWNHLGTPPWHDFGITATPNEHRIWHSDPAGPSWRLPIPTRRPAW</sequence>
<dbReference type="EMBL" id="VFML01000002">
    <property type="protein sequence ID" value="TQI94664.1"/>
    <property type="molecule type" value="Genomic_DNA"/>
</dbReference>
<evidence type="ECO:0000256" key="4">
    <source>
        <dbReference type="ARBA" id="ARBA00013346"/>
    </source>
</evidence>
<dbReference type="PROSITE" id="PS01279">
    <property type="entry name" value="PCMT"/>
    <property type="match status" value="1"/>
</dbReference>
<keyword evidence="14" id="KW-1185">Reference proteome</keyword>
<dbReference type="GO" id="GO:0032259">
    <property type="term" value="P:methylation"/>
    <property type="evidence" value="ECO:0007669"/>
    <property type="project" value="UniProtKB-KW"/>
</dbReference>
<dbReference type="SUPFAM" id="SSF53335">
    <property type="entry name" value="S-adenosyl-L-methionine-dependent methyltransferases"/>
    <property type="match status" value="1"/>
</dbReference>
<evidence type="ECO:0000256" key="11">
    <source>
        <dbReference type="ARBA" id="ARBA00031350"/>
    </source>
</evidence>
<dbReference type="CDD" id="cd02440">
    <property type="entry name" value="AdoMet_MTases"/>
    <property type="match status" value="1"/>
</dbReference>
<dbReference type="Gene3D" id="3.40.50.150">
    <property type="entry name" value="Vaccinia Virus protein VP39"/>
    <property type="match status" value="1"/>
</dbReference>
<protein>
    <recommendedName>
        <fullName evidence="4">Protein-L-isoaspartate O-methyltransferase</fullName>
        <ecNumber evidence="3">2.1.1.77</ecNumber>
    </recommendedName>
    <alternativeName>
        <fullName evidence="11">L-isoaspartyl protein carboxyl methyltransferase</fullName>
    </alternativeName>
    <alternativeName>
        <fullName evidence="9">Protein L-isoaspartyl methyltransferase</fullName>
    </alternativeName>
    <alternativeName>
        <fullName evidence="10">Protein-beta-aspartate methyltransferase</fullName>
    </alternativeName>
</protein>
<keyword evidence="8" id="KW-0949">S-adenosyl-L-methionine</keyword>
<name>A0A542CV24_AMYCI</name>
<evidence type="ECO:0000256" key="9">
    <source>
        <dbReference type="ARBA" id="ARBA00030757"/>
    </source>
</evidence>
<dbReference type="InterPro" id="IPR029063">
    <property type="entry name" value="SAM-dependent_MTases_sf"/>
</dbReference>
<evidence type="ECO:0000256" key="2">
    <source>
        <dbReference type="ARBA" id="ARBA00005369"/>
    </source>
</evidence>
<keyword evidence="6 13" id="KW-0489">Methyltransferase</keyword>
<dbReference type="Proteomes" id="UP000320876">
    <property type="component" value="Unassembled WGS sequence"/>
</dbReference>
<dbReference type="GO" id="GO:0004719">
    <property type="term" value="F:protein-L-isoaspartate (D-aspartate) O-methyltransferase activity"/>
    <property type="evidence" value="ECO:0007669"/>
    <property type="project" value="UniProtKB-EC"/>
</dbReference>
<evidence type="ECO:0000256" key="6">
    <source>
        <dbReference type="ARBA" id="ARBA00022603"/>
    </source>
</evidence>
<dbReference type="PANTHER" id="PTHR11579:SF0">
    <property type="entry name" value="PROTEIN-L-ISOASPARTATE(D-ASPARTATE) O-METHYLTRANSFERASE"/>
    <property type="match status" value="1"/>
</dbReference>
<feature type="compositionally biased region" description="Low complexity" evidence="12">
    <location>
        <begin position="255"/>
        <end position="278"/>
    </location>
</feature>
<dbReference type="OrthoDB" id="5143400at2"/>
<dbReference type="EC" id="2.1.1.77" evidence="3"/>